<name>A0AAU2JRB1_9ACTN</name>
<gene>
    <name evidence="2" type="ORF">OG327_17695</name>
</gene>
<dbReference type="AlphaFoldDB" id="A0AAU2JRB1"/>
<evidence type="ECO:0000313" key="2">
    <source>
        <dbReference type="EMBL" id="WTU74998.1"/>
    </source>
</evidence>
<dbReference type="EMBL" id="CP108264">
    <property type="protein sequence ID" value="WTU74998.1"/>
    <property type="molecule type" value="Genomic_DNA"/>
</dbReference>
<evidence type="ECO:0000256" key="1">
    <source>
        <dbReference type="SAM" id="MobiDB-lite"/>
    </source>
</evidence>
<reference evidence="2" key="1">
    <citation type="submission" date="2022-10" db="EMBL/GenBank/DDBJ databases">
        <title>The complete genomes of actinobacterial strains from the NBC collection.</title>
        <authorList>
            <person name="Joergensen T.S."/>
            <person name="Alvarez Arevalo M."/>
            <person name="Sterndorff E.B."/>
            <person name="Faurdal D."/>
            <person name="Vuksanovic O."/>
            <person name="Mourched A.-S."/>
            <person name="Charusanti P."/>
            <person name="Shaw S."/>
            <person name="Blin K."/>
            <person name="Weber T."/>
        </authorList>
    </citation>
    <scope>NUCLEOTIDE SEQUENCE</scope>
    <source>
        <strain evidence="2">NBC_00049</strain>
    </source>
</reference>
<accession>A0AAU2JRB1</accession>
<dbReference type="InterPro" id="IPR036388">
    <property type="entry name" value="WH-like_DNA-bd_sf"/>
</dbReference>
<feature type="region of interest" description="Disordered" evidence="1">
    <location>
        <begin position="1"/>
        <end position="20"/>
    </location>
</feature>
<dbReference type="Gene3D" id="1.10.10.10">
    <property type="entry name" value="Winged helix-like DNA-binding domain superfamily/Winged helix DNA-binding domain"/>
    <property type="match status" value="1"/>
</dbReference>
<proteinExistence type="predicted"/>
<sequence>MRISMPGPLEVRGEDGGGRGVGGTRLRALPILPALEPGRVVASELLIDGIREHDPPVGAANAL</sequence>
<organism evidence="2">
    <name type="scientific">Streptomyces sp. NBC_00049</name>
    <dbReference type="NCBI Taxonomy" id="2903617"/>
    <lineage>
        <taxon>Bacteria</taxon>
        <taxon>Bacillati</taxon>
        <taxon>Actinomycetota</taxon>
        <taxon>Actinomycetes</taxon>
        <taxon>Kitasatosporales</taxon>
        <taxon>Streptomycetaceae</taxon>
        <taxon>Streptomyces</taxon>
    </lineage>
</organism>
<protein>
    <submittedName>
        <fullName evidence="2">Uncharacterized protein</fullName>
    </submittedName>
</protein>